<dbReference type="EMBL" id="MU155767">
    <property type="protein sequence ID" value="KAF9471069.1"/>
    <property type="molecule type" value="Genomic_DNA"/>
</dbReference>
<reference evidence="2" key="1">
    <citation type="submission" date="2020-11" db="EMBL/GenBank/DDBJ databases">
        <authorList>
            <consortium name="DOE Joint Genome Institute"/>
            <person name="Ahrendt S."/>
            <person name="Riley R."/>
            <person name="Andreopoulos W."/>
            <person name="Labutti K."/>
            <person name="Pangilinan J."/>
            <person name="Ruiz-Duenas F.J."/>
            <person name="Barrasa J.M."/>
            <person name="Sanchez-Garcia M."/>
            <person name="Camarero S."/>
            <person name="Miyauchi S."/>
            <person name="Serrano A."/>
            <person name="Linde D."/>
            <person name="Babiker R."/>
            <person name="Drula E."/>
            <person name="Ayuso-Fernandez I."/>
            <person name="Pacheco R."/>
            <person name="Padilla G."/>
            <person name="Ferreira P."/>
            <person name="Barriuso J."/>
            <person name="Kellner H."/>
            <person name="Castanera R."/>
            <person name="Alfaro M."/>
            <person name="Ramirez L."/>
            <person name="Pisabarro A.G."/>
            <person name="Kuo A."/>
            <person name="Tritt A."/>
            <person name="Lipzen A."/>
            <person name="He G."/>
            <person name="Yan M."/>
            <person name="Ng V."/>
            <person name="Cullen D."/>
            <person name="Martin F."/>
            <person name="Rosso M.-N."/>
            <person name="Henrissat B."/>
            <person name="Hibbett D."/>
            <person name="Martinez A.T."/>
            <person name="Grigoriev I.V."/>
        </authorList>
    </citation>
    <scope>NUCLEOTIDE SEQUENCE</scope>
    <source>
        <strain evidence="2">CIRM-BRFM 674</strain>
    </source>
</reference>
<evidence type="ECO:0000313" key="3">
    <source>
        <dbReference type="Proteomes" id="UP000807469"/>
    </source>
</evidence>
<name>A0A9P6CSI1_9AGAR</name>
<dbReference type="AlphaFoldDB" id="A0A9P6CSI1"/>
<dbReference type="Proteomes" id="UP000807469">
    <property type="component" value="Unassembled WGS sequence"/>
</dbReference>
<accession>A0A9P6CSI1</accession>
<gene>
    <name evidence="2" type="ORF">BDN70DRAFT_939220</name>
</gene>
<organism evidence="2 3">
    <name type="scientific">Pholiota conissans</name>
    <dbReference type="NCBI Taxonomy" id="109636"/>
    <lineage>
        <taxon>Eukaryota</taxon>
        <taxon>Fungi</taxon>
        <taxon>Dikarya</taxon>
        <taxon>Basidiomycota</taxon>
        <taxon>Agaricomycotina</taxon>
        <taxon>Agaricomycetes</taxon>
        <taxon>Agaricomycetidae</taxon>
        <taxon>Agaricales</taxon>
        <taxon>Agaricineae</taxon>
        <taxon>Strophariaceae</taxon>
        <taxon>Pholiota</taxon>
    </lineage>
</organism>
<sequence>MSDPDPRLLRPPIYLARSRSEPYFVVGAQVHHNTYPTAYQPQQQINPGAEWDGGYEPLHRSTVGGRFPDPQNPQYAQNRQRQHNQHRQAFSNQRSHHVAQAGPSHAMHRPTMSNVEEPQYSQNQFYTFGTVPEASLNAQVDALIQQRVRELKYISAGQLAAQLRVVEDDNTLKMNELKQMIVNQKKEADDQMRKLRDMHFEQKKSHDKYCADTTGEIKTVKEELATSVRTLSNTTKAMEDLKISHEKELADIQGKLNDVLMELAGLKEYAVTEDAFWLIWIRFRALFDQVVKILHETITGDVSSDERLKEAKNWWNSLSPPWKRRPEVPDTREKDVIDKERASLDAHRFAKCKSLLKSKGLAELPIFQALVAAGSLEYITQDRLDMRDKANEGAHHLLAMSRFHGILDHALTEDGSKICAREDVSNLRGLIHFVEGIEKNIAAAASSFGAAAAGSNAGSNSHSTLTIEMSGKVEVVIVTDTKL</sequence>
<feature type="region of interest" description="Disordered" evidence="1">
    <location>
        <begin position="43"/>
        <end position="111"/>
    </location>
</feature>
<keyword evidence="3" id="KW-1185">Reference proteome</keyword>
<proteinExistence type="predicted"/>
<comment type="caution">
    <text evidence="2">The sequence shown here is derived from an EMBL/GenBank/DDBJ whole genome shotgun (WGS) entry which is preliminary data.</text>
</comment>
<protein>
    <submittedName>
        <fullName evidence="2">Uncharacterized protein</fullName>
    </submittedName>
</protein>
<evidence type="ECO:0000256" key="1">
    <source>
        <dbReference type="SAM" id="MobiDB-lite"/>
    </source>
</evidence>
<evidence type="ECO:0000313" key="2">
    <source>
        <dbReference type="EMBL" id="KAF9471069.1"/>
    </source>
</evidence>